<evidence type="ECO:0000256" key="1">
    <source>
        <dbReference type="ARBA" id="ARBA00004915"/>
    </source>
</evidence>
<comment type="subcellular location">
    <subcellularLocation>
        <location evidence="12">Cytoplasm</location>
    </subcellularLocation>
</comment>
<feature type="modified residue" description="N6-(pyridoxal phosphate)lysine" evidence="12">
    <location>
        <position position="197"/>
    </location>
</feature>
<dbReference type="PANTHER" id="PTHR43247:SF1">
    <property type="entry name" value="PHOSPHOSERINE AMINOTRANSFERASE"/>
    <property type="match status" value="1"/>
</dbReference>
<evidence type="ECO:0000256" key="9">
    <source>
        <dbReference type="ARBA" id="ARBA00023299"/>
    </source>
</evidence>
<evidence type="ECO:0000256" key="2">
    <source>
        <dbReference type="ARBA" id="ARBA00005099"/>
    </source>
</evidence>
<dbReference type="AlphaFoldDB" id="A0A1S7LG52"/>
<organism evidence="14">
    <name type="scientific">Magnetococcus massalia (strain MO-1)</name>
    <dbReference type="NCBI Taxonomy" id="451514"/>
    <lineage>
        <taxon>Bacteria</taxon>
        <taxon>Pseudomonadati</taxon>
        <taxon>Pseudomonadota</taxon>
        <taxon>Magnetococcia</taxon>
        <taxon>Magnetococcales</taxon>
        <taxon>Magnetococcaceae</taxon>
        <taxon>Magnetococcus</taxon>
    </lineage>
</organism>
<dbReference type="HAMAP" id="MF_00160">
    <property type="entry name" value="SerC_aminotrans_5"/>
    <property type="match status" value="1"/>
</dbReference>
<comment type="caution">
    <text evidence="12">Lacks conserved residue(s) required for the propagation of feature annotation.</text>
</comment>
<keyword evidence="9 12" id="KW-0718">Serine biosynthesis</keyword>
<dbReference type="SUPFAM" id="SSF53383">
    <property type="entry name" value="PLP-dependent transferases"/>
    <property type="match status" value="1"/>
</dbReference>
<comment type="subunit">
    <text evidence="12">Homodimer.</text>
</comment>
<dbReference type="Pfam" id="PF00266">
    <property type="entry name" value="Aminotran_5"/>
    <property type="match status" value="1"/>
</dbReference>
<comment type="cofactor">
    <cofactor evidence="12">
        <name>pyridoxal 5'-phosphate</name>
        <dbReference type="ChEBI" id="CHEBI:597326"/>
    </cofactor>
    <text evidence="12">Binds 1 pyridoxal phosphate per subunit.</text>
</comment>
<dbReference type="InterPro" id="IPR015421">
    <property type="entry name" value="PyrdxlP-dep_Trfase_major"/>
</dbReference>
<dbReference type="Gene3D" id="3.40.640.10">
    <property type="entry name" value="Type I PLP-dependent aspartate aminotransferase-like (Major domain)"/>
    <property type="match status" value="1"/>
</dbReference>
<evidence type="ECO:0000256" key="6">
    <source>
        <dbReference type="ARBA" id="ARBA00022679"/>
    </source>
</evidence>
<dbReference type="GO" id="GO:0008615">
    <property type="term" value="P:pyridoxine biosynthetic process"/>
    <property type="evidence" value="ECO:0007669"/>
    <property type="project" value="UniProtKB-UniRule"/>
</dbReference>
<feature type="binding site" evidence="12">
    <location>
        <position position="173"/>
    </location>
    <ligand>
        <name>pyridoxal 5'-phosphate</name>
        <dbReference type="ChEBI" id="CHEBI:597326"/>
    </ligand>
</feature>
<feature type="binding site" evidence="12">
    <location>
        <position position="103"/>
    </location>
    <ligand>
        <name>pyridoxal 5'-phosphate</name>
        <dbReference type="ChEBI" id="CHEBI:597326"/>
    </ligand>
</feature>
<dbReference type="UniPathway" id="UPA00135">
    <property type="reaction ID" value="UER00197"/>
</dbReference>
<evidence type="ECO:0000256" key="8">
    <source>
        <dbReference type="ARBA" id="ARBA00023096"/>
    </source>
</evidence>
<reference evidence="14" key="1">
    <citation type="submission" date="2015-04" db="EMBL/GenBank/DDBJ databases">
        <authorList>
            <person name="Syromyatnikov M.Y."/>
            <person name="Popov V.N."/>
        </authorList>
    </citation>
    <scope>NUCLEOTIDE SEQUENCE</scope>
    <source>
        <strain evidence="14">MO-1</strain>
    </source>
</reference>
<feature type="binding site" evidence="12">
    <location>
        <position position="154"/>
    </location>
    <ligand>
        <name>pyridoxal 5'-phosphate</name>
        <dbReference type="ChEBI" id="CHEBI:597326"/>
    </ligand>
</feature>
<keyword evidence="6 12" id="KW-0808">Transferase</keyword>
<keyword evidence="7 12" id="KW-0663">Pyridoxal phosphate</keyword>
<feature type="binding site" evidence="12">
    <location>
        <position position="196"/>
    </location>
    <ligand>
        <name>pyridoxal 5'-phosphate</name>
        <dbReference type="ChEBI" id="CHEBI:597326"/>
    </ligand>
</feature>
<dbReference type="EMBL" id="LO017727">
    <property type="protein sequence ID" value="CRH05915.1"/>
    <property type="molecule type" value="Genomic_DNA"/>
</dbReference>
<feature type="binding site" evidence="12">
    <location>
        <begin position="77"/>
        <end position="78"/>
    </location>
    <ligand>
        <name>pyridoxal 5'-phosphate</name>
        <dbReference type="ChEBI" id="CHEBI:597326"/>
    </ligand>
</feature>
<dbReference type="InterPro" id="IPR015424">
    <property type="entry name" value="PyrdxlP-dep_Trfase"/>
</dbReference>
<comment type="pathway">
    <text evidence="2 12">Amino-acid biosynthesis; L-serine biosynthesis; L-serine from 3-phospho-D-glycerate: step 2/3.</text>
</comment>
<dbReference type="FunFam" id="3.40.640.10:FF:000010">
    <property type="entry name" value="Phosphoserine aminotransferase"/>
    <property type="match status" value="1"/>
</dbReference>
<comment type="catalytic activity">
    <reaction evidence="10 12">
        <text>4-(phosphooxy)-L-threonine + 2-oxoglutarate = (R)-3-hydroxy-2-oxo-4-phosphooxybutanoate + L-glutamate</text>
        <dbReference type="Rhea" id="RHEA:16573"/>
        <dbReference type="ChEBI" id="CHEBI:16810"/>
        <dbReference type="ChEBI" id="CHEBI:29985"/>
        <dbReference type="ChEBI" id="CHEBI:58452"/>
        <dbReference type="ChEBI" id="CHEBI:58538"/>
        <dbReference type="EC" id="2.6.1.52"/>
    </reaction>
</comment>
<evidence type="ECO:0000256" key="11">
    <source>
        <dbReference type="ARBA" id="ARBA00049007"/>
    </source>
</evidence>
<keyword evidence="5 12" id="KW-0028">Amino-acid biosynthesis</keyword>
<protein>
    <recommendedName>
        <fullName evidence="12">Phosphoserine aminotransferase</fullName>
        <ecNumber evidence="12">2.6.1.52</ecNumber>
    </recommendedName>
    <alternativeName>
        <fullName evidence="12">Phosphohydroxythreonine aminotransferase</fullName>
        <shortName evidence="12">PSAT</shortName>
    </alternativeName>
</protein>
<evidence type="ECO:0000256" key="3">
    <source>
        <dbReference type="ARBA" id="ARBA00006904"/>
    </source>
</evidence>
<comment type="pathway">
    <text evidence="1 12">Cofactor biosynthesis; pyridoxine 5'-phosphate biosynthesis; pyridoxine 5'-phosphate from D-erythrose 4-phosphate: step 3/5.</text>
</comment>
<dbReference type="GO" id="GO:0005737">
    <property type="term" value="C:cytoplasm"/>
    <property type="evidence" value="ECO:0007669"/>
    <property type="project" value="UniProtKB-SubCell"/>
</dbReference>
<keyword evidence="12" id="KW-0963">Cytoplasm</keyword>
<feature type="binding site" evidence="12">
    <location>
        <position position="43"/>
    </location>
    <ligand>
        <name>L-glutamate</name>
        <dbReference type="ChEBI" id="CHEBI:29985"/>
    </ligand>
</feature>
<proteinExistence type="inferred from homology"/>
<dbReference type="GO" id="GO:0030170">
    <property type="term" value="F:pyridoxal phosphate binding"/>
    <property type="evidence" value="ECO:0007669"/>
    <property type="project" value="UniProtKB-UniRule"/>
</dbReference>
<dbReference type="NCBIfam" id="NF003764">
    <property type="entry name" value="PRK05355.1"/>
    <property type="match status" value="1"/>
</dbReference>
<gene>
    <name evidence="12 14" type="primary">serC</name>
    <name evidence="14" type="ORF">MAGMO_1734</name>
</gene>
<evidence type="ECO:0000313" key="14">
    <source>
        <dbReference type="EMBL" id="CRH05915.1"/>
    </source>
</evidence>
<keyword evidence="8 12" id="KW-0664">Pyridoxine biosynthesis</keyword>
<evidence type="ECO:0000259" key="13">
    <source>
        <dbReference type="Pfam" id="PF00266"/>
    </source>
</evidence>
<dbReference type="FunFam" id="3.90.1150.10:FF:000006">
    <property type="entry name" value="Phosphoserine aminotransferase"/>
    <property type="match status" value="1"/>
</dbReference>
<evidence type="ECO:0000256" key="5">
    <source>
        <dbReference type="ARBA" id="ARBA00022605"/>
    </source>
</evidence>
<dbReference type="GO" id="GO:0006564">
    <property type="term" value="P:L-serine biosynthetic process"/>
    <property type="evidence" value="ECO:0007669"/>
    <property type="project" value="UniProtKB-UniRule"/>
</dbReference>
<comment type="catalytic activity">
    <reaction evidence="11 12">
        <text>O-phospho-L-serine + 2-oxoglutarate = 3-phosphooxypyruvate + L-glutamate</text>
        <dbReference type="Rhea" id="RHEA:14329"/>
        <dbReference type="ChEBI" id="CHEBI:16810"/>
        <dbReference type="ChEBI" id="CHEBI:18110"/>
        <dbReference type="ChEBI" id="CHEBI:29985"/>
        <dbReference type="ChEBI" id="CHEBI:57524"/>
        <dbReference type="EC" id="2.6.1.52"/>
    </reaction>
</comment>
<dbReference type="UniPathway" id="UPA00244">
    <property type="reaction ID" value="UER00311"/>
</dbReference>
<evidence type="ECO:0000256" key="4">
    <source>
        <dbReference type="ARBA" id="ARBA00022576"/>
    </source>
</evidence>
<dbReference type="PANTHER" id="PTHR43247">
    <property type="entry name" value="PHOSPHOSERINE AMINOTRANSFERASE"/>
    <property type="match status" value="1"/>
</dbReference>
<dbReference type="GO" id="GO:0004648">
    <property type="term" value="F:O-phospho-L-serine:2-oxoglutarate aminotransferase activity"/>
    <property type="evidence" value="ECO:0007669"/>
    <property type="project" value="UniProtKB-UniRule"/>
</dbReference>
<evidence type="ECO:0000256" key="12">
    <source>
        <dbReference type="HAMAP-Rule" id="MF_00160"/>
    </source>
</evidence>
<dbReference type="InterPro" id="IPR022278">
    <property type="entry name" value="Pser_aminoTfrase"/>
</dbReference>
<keyword evidence="4 12" id="KW-0032">Aminotransferase</keyword>
<sequence length="362" mass="40847">MSNRPWNFYPGPGAMPLPVLERVQRDLINYNGSGLSIMEFSHRSDEVVSLIHDTLENLRRLMALPSDYELAMMQGGGTQQFTMIALNFAEKRGPVDYINTGYWTQKAIQEAKIVGCDVHIAASSEENNHTRLPSNTEINVRDDARYLHICSNNTVYGTQWHSFPDVMPPTIVDMSSDILSRKMDYGRFGCIYAHAQKTVGTAGVTIAAVRKDMLERVPDGLPSLLDYRNHINKHSNYHTPPVFAIYMVNMSLQWLEQDIGGVANMEAINDEKAKHLYEFLDESTLFKCPVDRQSRSVMNVVFDTTNKELTEDVIKRAKEAGIVGINGHRERGGLRASLYNAVSVEAVKALVEFLAQYERKLN</sequence>
<dbReference type="InterPro" id="IPR000192">
    <property type="entry name" value="Aminotrans_V_dom"/>
</dbReference>
<evidence type="ECO:0000256" key="7">
    <source>
        <dbReference type="ARBA" id="ARBA00022898"/>
    </source>
</evidence>
<comment type="similarity">
    <text evidence="3 12">Belongs to the class-V pyridoxal-phosphate-dependent aminotransferase family. SerC subfamily.</text>
</comment>
<evidence type="ECO:0000256" key="10">
    <source>
        <dbReference type="ARBA" id="ARBA00047630"/>
    </source>
</evidence>
<dbReference type="InterPro" id="IPR015422">
    <property type="entry name" value="PyrdxlP-dep_Trfase_small"/>
</dbReference>
<feature type="domain" description="Aminotransferase class V" evidence="13">
    <location>
        <begin position="6"/>
        <end position="350"/>
    </location>
</feature>
<dbReference type="EC" id="2.6.1.52" evidence="12"/>
<name>A0A1S7LG52_MAGMO</name>
<dbReference type="PIRSF" id="PIRSF000525">
    <property type="entry name" value="SerC"/>
    <property type="match status" value="1"/>
</dbReference>
<dbReference type="Gene3D" id="3.90.1150.10">
    <property type="entry name" value="Aspartate Aminotransferase, domain 1"/>
    <property type="match status" value="1"/>
</dbReference>
<comment type="function">
    <text evidence="12">Catalyzes the reversible conversion of 3-phosphohydroxypyruvate to phosphoserine and of 3-hydroxy-2-oxo-4-phosphonooxybutanoate to phosphohydroxythreonine.</text>
</comment>
<accession>A0A1S7LG52</accession>